<keyword evidence="1" id="KW-0472">Membrane</keyword>
<evidence type="ECO:0000313" key="4">
    <source>
        <dbReference type="Proteomes" id="UP001254165"/>
    </source>
</evidence>
<feature type="transmembrane region" description="Helical" evidence="1">
    <location>
        <begin position="111"/>
        <end position="132"/>
    </location>
</feature>
<reference evidence="3 4" key="1">
    <citation type="submission" date="2023-07" db="EMBL/GenBank/DDBJ databases">
        <title>Novel species of Thermanaerothrix with wide hydrolytic capabilities.</title>
        <authorList>
            <person name="Zayulina K.S."/>
            <person name="Podosokorskaya O.A."/>
            <person name="Elcheninov A.G."/>
        </authorList>
    </citation>
    <scope>NUCLEOTIDE SEQUENCE [LARGE SCALE GENOMIC DNA]</scope>
    <source>
        <strain evidence="3 4">4228-RoL</strain>
    </source>
</reference>
<gene>
    <name evidence="3" type="ORF">QYE77_11645</name>
</gene>
<dbReference type="Proteomes" id="UP001254165">
    <property type="component" value="Unassembled WGS sequence"/>
</dbReference>
<feature type="transmembrane region" description="Helical" evidence="1">
    <location>
        <begin position="32"/>
        <end position="51"/>
    </location>
</feature>
<name>A0ABU3NQ31_9CHLR</name>
<protein>
    <submittedName>
        <fullName evidence="3">DUF4405 domain-containing protein</fullName>
    </submittedName>
</protein>
<proteinExistence type="predicted"/>
<keyword evidence="4" id="KW-1185">Reference proteome</keyword>
<feature type="transmembrane region" description="Helical" evidence="1">
    <location>
        <begin position="71"/>
        <end position="91"/>
    </location>
</feature>
<organism evidence="3 4">
    <name type="scientific">Thermanaerothrix solaris</name>
    <dbReference type="NCBI Taxonomy" id="3058434"/>
    <lineage>
        <taxon>Bacteria</taxon>
        <taxon>Bacillati</taxon>
        <taxon>Chloroflexota</taxon>
        <taxon>Anaerolineae</taxon>
        <taxon>Anaerolineales</taxon>
        <taxon>Anaerolineaceae</taxon>
        <taxon>Thermanaerothrix</taxon>
    </lineage>
</organism>
<accession>A0ABU3NQ31</accession>
<keyword evidence="1" id="KW-1133">Transmembrane helix</keyword>
<feature type="domain" description="Flavinylation-associated cytochrome" evidence="2">
    <location>
        <begin position="72"/>
        <end position="132"/>
    </location>
</feature>
<feature type="transmembrane region" description="Helical" evidence="1">
    <location>
        <begin position="7"/>
        <end position="26"/>
    </location>
</feature>
<dbReference type="EMBL" id="JAUHMF010000002">
    <property type="protein sequence ID" value="MDT8898917.1"/>
    <property type="molecule type" value="Genomic_DNA"/>
</dbReference>
<dbReference type="Pfam" id="PF14358">
    <property type="entry name" value="DUF4405"/>
    <property type="match status" value="1"/>
</dbReference>
<dbReference type="RefSeq" id="WP_315625590.1">
    <property type="nucleotide sequence ID" value="NZ_JAUHMF010000002.1"/>
</dbReference>
<evidence type="ECO:0000259" key="2">
    <source>
        <dbReference type="Pfam" id="PF14358"/>
    </source>
</evidence>
<evidence type="ECO:0000256" key="1">
    <source>
        <dbReference type="SAM" id="Phobius"/>
    </source>
</evidence>
<evidence type="ECO:0000313" key="3">
    <source>
        <dbReference type="EMBL" id="MDT8898917.1"/>
    </source>
</evidence>
<sequence length="170" mass="19396">MHKTNLFLDLTLLTVFLVIMSPPLTGIPWHEWLAIGLSAAVIIHLLLHWEWITHVGASFFKKVFHRSRLKFIVDALLFVAFTLAMSSGLLISRSVLPTLGLHIARNTIWRGLHNLTANLTLFLVSLHFALNWDWVTGMIRRYVLKPLLNLRSARKPVVSIEPNPPQQSTH</sequence>
<comment type="caution">
    <text evidence="3">The sequence shown here is derived from an EMBL/GenBank/DDBJ whole genome shotgun (WGS) entry which is preliminary data.</text>
</comment>
<dbReference type="InterPro" id="IPR025517">
    <property type="entry name" value="DUF4405"/>
</dbReference>
<keyword evidence="1" id="KW-0812">Transmembrane</keyword>